<dbReference type="GO" id="GO:0006388">
    <property type="term" value="P:tRNA splicing, via endonucleolytic cleavage and ligation"/>
    <property type="evidence" value="ECO:0007669"/>
    <property type="project" value="TreeGrafter"/>
</dbReference>
<feature type="compositionally biased region" description="Basic residues" evidence="7">
    <location>
        <begin position="367"/>
        <end position="380"/>
    </location>
</feature>
<dbReference type="InterPro" id="IPR002745">
    <property type="entry name" value="Ptrans_KptA/Tpt1"/>
</dbReference>
<dbReference type="AlphaFoldDB" id="A0A6G1KJF3"/>
<dbReference type="EC" id="2.7.1.160" evidence="3"/>
<dbReference type="Gene3D" id="1.10.10.970">
    <property type="entry name" value="RNA 2'-phosphotransferase, Tpt1/KptA family, N-terminal domain"/>
    <property type="match status" value="1"/>
</dbReference>
<dbReference type="InterPro" id="IPR042080">
    <property type="entry name" value="RNA_2'-PTrans_N"/>
</dbReference>
<feature type="compositionally biased region" description="Gly residues" evidence="7">
    <location>
        <begin position="7"/>
        <end position="18"/>
    </location>
</feature>
<dbReference type="PANTHER" id="PTHR12684">
    <property type="entry name" value="PUTATIVE PHOSPHOTRANSFERASE"/>
    <property type="match status" value="1"/>
</dbReference>
<protein>
    <recommendedName>
        <fullName evidence="3">2'-phosphotransferase</fullName>
        <ecNumber evidence="3">2.7.1.160</ecNumber>
    </recommendedName>
</protein>
<evidence type="ECO:0000256" key="1">
    <source>
        <dbReference type="ARBA" id="ARBA00003343"/>
    </source>
</evidence>
<dbReference type="PANTHER" id="PTHR12684:SF2">
    <property type="entry name" value="TRNA 2'-PHOSPHOTRANSFERASE 1"/>
    <property type="match status" value="1"/>
</dbReference>
<evidence type="ECO:0000313" key="9">
    <source>
        <dbReference type="Proteomes" id="UP000799428"/>
    </source>
</evidence>
<dbReference type="EMBL" id="MU005765">
    <property type="protein sequence ID" value="KAF2712964.1"/>
    <property type="molecule type" value="Genomic_DNA"/>
</dbReference>
<feature type="compositionally biased region" description="Basic and acidic residues" evidence="7">
    <location>
        <begin position="21"/>
        <end position="30"/>
    </location>
</feature>
<keyword evidence="9" id="KW-1185">Reference proteome</keyword>
<feature type="compositionally biased region" description="Basic and acidic residues" evidence="7">
    <location>
        <begin position="108"/>
        <end position="120"/>
    </location>
</feature>
<reference evidence="8" key="1">
    <citation type="journal article" date="2020" name="Stud. Mycol.">
        <title>101 Dothideomycetes genomes: a test case for predicting lifestyles and emergence of pathogens.</title>
        <authorList>
            <person name="Haridas S."/>
            <person name="Albert R."/>
            <person name="Binder M."/>
            <person name="Bloem J."/>
            <person name="Labutti K."/>
            <person name="Salamov A."/>
            <person name="Andreopoulos B."/>
            <person name="Baker S."/>
            <person name="Barry K."/>
            <person name="Bills G."/>
            <person name="Bluhm B."/>
            <person name="Cannon C."/>
            <person name="Castanera R."/>
            <person name="Culley D."/>
            <person name="Daum C."/>
            <person name="Ezra D."/>
            <person name="Gonzalez J."/>
            <person name="Henrissat B."/>
            <person name="Kuo A."/>
            <person name="Liang C."/>
            <person name="Lipzen A."/>
            <person name="Lutzoni F."/>
            <person name="Magnuson J."/>
            <person name="Mondo S."/>
            <person name="Nolan M."/>
            <person name="Ohm R."/>
            <person name="Pangilinan J."/>
            <person name="Park H.-J."/>
            <person name="Ramirez L."/>
            <person name="Alfaro M."/>
            <person name="Sun H."/>
            <person name="Tritt A."/>
            <person name="Yoshinaga Y."/>
            <person name="Zwiers L.-H."/>
            <person name="Turgeon B."/>
            <person name="Goodwin S."/>
            <person name="Spatafora J."/>
            <person name="Crous P."/>
            <person name="Grigoriev I."/>
        </authorList>
    </citation>
    <scope>NUCLEOTIDE SEQUENCE</scope>
    <source>
        <strain evidence="8">CBS 279.74</strain>
    </source>
</reference>
<keyword evidence="5" id="KW-0520">NAD</keyword>
<evidence type="ECO:0000256" key="5">
    <source>
        <dbReference type="ARBA" id="ARBA00023027"/>
    </source>
</evidence>
<comment type="similarity">
    <text evidence="2">Belongs to the KptA/TPT1 family.</text>
</comment>
<evidence type="ECO:0000256" key="7">
    <source>
        <dbReference type="SAM" id="MobiDB-lite"/>
    </source>
</evidence>
<name>A0A6G1KJF3_9PLEO</name>
<dbReference type="OrthoDB" id="419694at2759"/>
<sequence>MSSNRRGGTGGGRGGGRGSRNPKDLPRDQQVSRKISWLLRHGAGKEGLTLGEGGYVNVRDALNTNALKGLSITFPELRSVVSTNDKQRFSMILASSLKATDTASAPVEKPEEGKEGEGKGTEALSAIPESDDPADYLIRANQGHSIKIDVEGLLTPITEEAGNVPETVVHGTYEAAWNMILKSGGLRKMGRNHIHFASGLPAGYKALTAYDDEEQVGMQVKRAPPVISGMRNSSTILIYVDIRAAMQAGVKFYLSDNGVVLTEGNDEGFLPYNFFKRVESRKTGGGVLMVDGVLPEGTQVNVDEWEREMAYAKRGPKDRREKGGVRGSKTSFAYYYYTQQCFVSLSAEGPMNGIDVHVPFKWIEKEKKKKKKKKNRKPPRRTATFAGCRPP</sequence>
<accession>A0A6G1KJF3</accession>
<dbReference type="GO" id="GO:0000215">
    <property type="term" value="F:tRNA 2'-phosphotransferase activity"/>
    <property type="evidence" value="ECO:0007669"/>
    <property type="project" value="UniProtKB-EC"/>
</dbReference>
<evidence type="ECO:0000256" key="2">
    <source>
        <dbReference type="ARBA" id="ARBA00009836"/>
    </source>
</evidence>
<evidence type="ECO:0000256" key="3">
    <source>
        <dbReference type="ARBA" id="ARBA00012007"/>
    </source>
</evidence>
<proteinExistence type="inferred from homology"/>
<dbReference type="Proteomes" id="UP000799428">
    <property type="component" value="Unassembled WGS sequence"/>
</dbReference>
<feature type="region of interest" description="Disordered" evidence="7">
    <location>
        <begin position="365"/>
        <end position="391"/>
    </location>
</feature>
<gene>
    <name evidence="8" type="ORF">K504DRAFT_487504</name>
</gene>
<feature type="region of interest" description="Disordered" evidence="7">
    <location>
        <begin position="1"/>
        <end position="30"/>
    </location>
</feature>
<dbReference type="Gene3D" id="3.20.170.30">
    <property type="match status" value="1"/>
</dbReference>
<feature type="region of interest" description="Disordered" evidence="7">
    <location>
        <begin position="100"/>
        <end position="127"/>
    </location>
</feature>
<dbReference type="SUPFAM" id="SSF56399">
    <property type="entry name" value="ADP-ribosylation"/>
    <property type="match status" value="1"/>
</dbReference>
<evidence type="ECO:0000256" key="4">
    <source>
        <dbReference type="ARBA" id="ARBA00022679"/>
    </source>
</evidence>
<comment type="function">
    <text evidence="1">Catalyzes the last step of tRNA splicing, the transfer of the splice junction 2'-phosphate from ligated tRNA to NAD to produce ADP-ribose 1''-2'' cyclic phosphate.</text>
</comment>
<evidence type="ECO:0000313" key="8">
    <source>
        <dbReference type="EMBL" id="KAF2712964.1"/>
    </source>
</evidence>
<comment type="catalytic activity">
    <reaction evidence="6">
        <text>2'-phospho-[ligated tRNA] + NAD(+) = mature tRNA + ADP-alpha-D-ribose 1'',2''-cyclic phosphate + nicotinamide</text>
        <dbReference type="Rhea" id="RHEA:23324"/>
        <dbReference type="Rhea" id="RHEA-COMP:11106"/>
        <dbReference type="Rhea" id="RHEA-COMP:11107"/>
        <dbReference type="ChEBI" id="CHEBI:17154"/>
        <dbReference type="ChEBI" id="CHEBI:57540"/>
        <dbReference type="ChEBI" id="CHEBI:76596"/>
        <dbReference type="ChEBI" id="CHEBI:82883"/>
        <dbReference type="ChEBI" id="CHEBI:85027"/>
        <dbReference type="EC" id="2.7.1.160"/>
    </reaction>
</comment>
<keyword evidence="4" id="KW-0808">Transferase</keyword>
<dbReference type="Pfam" id="PF01885">
    <property type="entry name" value="PTS_2-RNA"/>
    <property type="match status" value="1"/>
</dbReference>
<organism evidence="8 9">
    <name type="scientific">Pleomassaria siparia CBS 279.74</name>
    <dbReference type="NCBI Taxonomy" id="1314801"/>
    <lineage>
        <taxon>Eukaryota</taxon>
        <taxon>Fungi</taxon>
        <taxon>Dikarya</taxon>
        <taxon>Ascomycota</taxon>
        <taxon>Pezizomycotina</taxon>
        <taxon>Dothideomycetes</taxon>
        <taxon>Pleosporomycetidae</taxon>
        <taxon>Pleosporales</taxon>
        <taxon>Pleomassariaceae</taxon>
        <taxon>Pleomassaria</taxon>
    </lineage>
</organism>
<dbReference type="InterPro" id="IPR042081">
    <property type="entry name" value="RNA_2'-PTrans_C"/>
</dbReference>
<evidence type="ECO:0000256" key="6">
    <source>
        <dbReference type="ARBA" id="ARBA00047949"/>
    </source>
</evidence>